<evidence type="ECO:0000256" key="1">
    <source>
        <dbReference type="SAM" id="MobiDB-lite"/>
    </source>
</evidence>
<gene>
    <name evidence="2" type="ORF">RP29_16895</name>
</gene>
<protein>
    <submittedName>
        <fullName evidence="2">Pilus assembly protein PilW</fullName>
    </submittedName>
</protein>
<evidence type="ECO:0000313" key="3">
    <source>
        <dbReference type="Proteomes" id="UP000032566"/>
    </source>
</evidence>
<accession>A0A0D7K5W7</accession>
<evidence type="ECO:0000313" key="2">
    <source>
        <dbReference type="EMBL" id="KJA09357.1"/>
    </source>
</evidence>
<feature type="compositionally biased region" description="Low complexity" evidence="1">
    <location>
        <begin position="156"/>
        <end position="165"/>
    </location>
</feature>
<name>A0A0D7K5W7_9BURK</name>
<comment type="caution">
    <text evidence="2">The sequence shown here is derived from an EMBL/GenBank/DDBJ whole genome shotgun (WGS) entry which is preliminary data.</text>
</comment>
<dbReference type="Proteomes" id="UP000032566">
    <property type="component" value="Unassembled WGS sequence"/>
</dbReference>
<reference evidence="2 3" key="1">
    <citation type="submission" date="2014-12" db="EMBL/GenBank/DDBJ databases">
        <title>Isolation of bacteria from lake water.</title>
        <authorList>
            <person name="Sheng K.-Y."/>
            <person name="Chin P.-S."/>
            <person name="Chan K.-G."/>
            <person name="Tan G.S."/>
        </authorList>
    </citation>
    <scope>NUCLEOTIDE SEQUENCE [LARGE SCALE GENOMIC DNA]</scope>
    <source>
        <strain evidence="2 3">KY4</strain>
    </source>
</reference>
<dbReference type="InterPro" id="IPR032092">
    <property type="entry name" value="PilW"/>
</dbReference>
<keyword evidence="3" id="KW-1185">Reference proteome</keyword>
<dbReference type="AlphaFoldDB" id="A0A0D7K5W7"/>
<dbReference type="Pfam" id="PF16074">
    <property type="entry name" value="PilW"/>
    <property type="match status" value="1"/>
</dbReference>
<dbReference type="PATRIC" id="fig|80878.5.peg.3307"/>
<feature type="region of interest" description="Disordered" evidence="1">
    <location>
        <begin position="156"/>
        <end position="192"/>
    </location>
</feature>
<proteinExistence type="predicted"/>
<sequence length="353" mass="37516">MVAMAISLVIVIAAAYVYLGSRESQRAIDRSSNSQETGAFVLQMIGREVMNAGFYPAIVAPIPVDPTQQGMYDTYPPLPATTRVKTDWQDPDNNWPPVAFRSAIYGCAGGKFDVATSTCPAVDPAKPDTLVINAFTSDTAAMGATGRRLDCTGADVAPVAAGGDPSNAERKKNTGGAPPTSPHTGIDPELPPQLPVFVSNRFALNDTKISVENEDVSTRSLACSGNGRSPHGTADATAYEPIMPGVEDMKFTYGVYTGDASLTPARFYTAAEVNALSNEIINGVNLTPWQRVTAVRVCVLTRTLGGNVRIADKSGALRTYVDCGGTTKNQPAGDMITRHVEVFGLRNALKQYY</sequence>
<dbReference type="GO" id="GO:0043683">
    <property type="term" value="P:type IV pilus assembly"/>
    <property type="evidence" value="ECO:0007669"/>
    <property type="project" value="InterPro"/>
</dbReference>
<dbReference type="STRING" id="80878.RP29_16895"/>
<dbReference type="EMBL" id="JXYQ01000066">
    <property type="protein sequence ID" value="KJA09357.1"/>
    <property type="molecule type" value="Genomic_DNA"/>
</dbReference>
<organism evidence="2 3">
    <name type="scientific">Acidovorax temperans</name>
    <dbReference type="NCBI Taxonomy" id="80878"/>
    <lineage>
        <taxon>Bacteria</taxon>
        <taxon>Pseudomonadati</taxon>
        <taxon>Pseudomonadota</taxon>
        <taxon>Betaproteobacteria</taxon>
        <taxon>Burkholderiales</taxon>
        <taxon>Comamonadaceae</taxon>
        <taxon>Acidovorax</taxon>
    </lineage>
</organism>